<proteinExistence type="predicted"/>
<reference evidence="1" key="1">
    <citation type="submission" date="2019-09" db="EMBL/GenBank/DDBJ databases">
        <title>Characterisation of the sponge microbiome using genome-centric metagenomics.</title>
        <authorList>
            <person name="Engelberts J.P."/>
            <person name="Robbins S.J."/>
            <person name="De Goeij J.M."/>
            <person name="Aranda M."/>
            <person name="Bell S.C."/>
            <person name="Webster N.S."/>
        </authorList>
    </citation>
    <scope>NUCLEOTIDE SEQUENCE</scope>
    <source>
        <strain evidence="1">SB0664_bin_27</strain>
    </source>
</reference>
<evidence type="ECO:0000313" key="1">
    <source>
        <dbReference type="EMBL" id="MXY95282.1"/>
    </source>
</evidence>
<gene>
    <name evidence="1" type="ORF">F4Y42_17710</name>
</gene>
<dbReference type="AlphaFoldDB" id="A0A6B0Z059"/>
<dbReference type="EMBL" id="VXRG01000142">
    <property type="protein sequence ID" value="MXY95282.1"/>
    <property type="molecule type" value="Genomic_DNA"/>
</dbReference>
<sequence length="231" mass="25970">MDRTKYIETFDNGSGGWCAWGTGSHLPELKEGAFVTRSPWRVDPNHSAPGAGYLHLLAYLHTYASYYTDEFAAEVGVNRFLAEGKDRNLTNARMTVRLRGDVDLKGANLTLWVQADVGDTRPNFALTGQSLSVTEDWSEQTLLLSDDPSQWTCVGGRHDKQDLYGYGDICDALKDVNCDLILVLFPLNVVPLDAPQEMRDRLRTHRDYEPDYAYLPSGVIEFDTIQIEYPA</sequence>
<organism evidence="1">
    <name type="scientific">Caldilineaceae bacterium SB0664_bin_27</name>
    <dbReference type="NCBI Taxonomy" id="2605260"/>
    <lineage>
        <taxon>Bacteria</taxon>
        <taxon>Bacillati</taxon>
        <taxon>Chloroflexota</taxon>
        <taxon>Caldilineae</taxon>
        <taxon>Caldilineales</taxon>
        <taxon>Caldilineaceae</taxon>
    </lineage>
</organism>
<name>A0A6B0Z059_9CHLR</name>
<accession>A0A6B0Z059</accession>
<protein>
    <submittedName>
        <fullName evidence="1">Uncharacterized protein</fullName>
    </submittedName>
</protein>
<comment type="caution">
    <text evidence="1">The sequence shown here is derived from an EMBL/GenBank/DDBJ whole genome shotgun (WGS) entry which is preliminary data.</text>
</comment>